<dbReference type="EMBL" id="DS028093">
    <property type="protein sequence ID" value="KMP01978.1"/>
    <property type="molecule type" value="Genomic_DNA"/>
</dbReference>
<dbReference type="OrthoDB" id="10363199at2759"/>
<name>A0A0J6Y5P7_COCIT</name>
<evidence type="ECO:0000256" key="1">
    <source>
        <dbReference type="SAM" id="MobiDB-lite"/>
    </source>
</evidence>
<evidence type="ECO:0000313" key="2">
    <source>
        <dbReference type="EMBL" id="KMP01978.1"/>
    </source>
</evidence>
<protein>
    <submittedName>
        <fullName evidence="2">Uncharacterized protein</fullName>
    </submittedName>
</protein>
<organism evidence="2 3">
    <name type="scientific">Coccidioides immitis RMSCC 2394</name>
    <dbReference type="NCBI Taxonomy" id="404692"/>
    <lineage>
        <taxon>Eukaryota</taxon>
        <taxon>Fungi</taxon>
        <taxon>Dikarya</taxon>
        <taxon>Ascomycota</taxon>
        <taxon>Pezizomycotina</taxon>
        <taxon>Eurotiomycetes</taxon>
        <taxon>Eurotiomycetidae</taxon>
        <taxon>Onygenales</taxon>
        <taxon>Onygenaceae</taxon>
        <taxon>Coccidioides</taxon>
    </lineage>
</organism>
<evidence type="ECO:0000313" key="3">
    <source>
        <dbReference type="Proteomes" id="UP000054565"/>
    </source>
</evidence>
<sequence>MSSLKAPSFAMFISSPAYHRGQSDWAPHTEAVSLWPRMKHLASERSPALAPCQRTRRIGPVFGIITPERLQLYDVGSNALLIWSRADFQLAREGFSFRQNRGSRFTVHATRKAHTSKMDKGVSKPPPDCRAWKHLKPLNLHATCCRARSRPRKARNGIVGIKRLALDWDPRRDNSRGRLTPKPNAIVNDNKKALGLARALPDPENESNDLTHHSPHVSRGGDLPASTRIQTP</sequence>
<dbReference type="AlphaFoldDB" id="A0A0J6Y5P7"/>
<accession>A0A0J6Y5P7</accession>
<feature type="region of interest" description="Disordered" evidence="1">
    <location>
        <begin position="200"/>
        <end position="232"/>
    </location>
</feature>
<reference evidence="3" key="1">
    <citation type="journal article" date="2010" name="Genome Res.">
        <title>Population genomic sequencing of Coccidioides fungi reveals recent hybridization and transposon control.</title>
        <authorList>
            <person name="Neafsey D.E."/>
            <person name="Barker B.M."/>
            <person name="Sharpton T.J."/>
            <person name="Stajich J.E."/>
            <person name="Park D.J."/>
            <person name="Whiston E."/>
            <person name="Hung C.-Y."/>
            <person name="McMahan C."/>
            <person name="White J."/>
            <person name="Sykes S."/>
            <person name="Heiman D."/>
            <person name="Young S."/>
            <person name="Zeng Q."/>
            <person name="Abouelleil A."/>
            <person name="Aftuck L."/>
            <person name="Bessette D."/>
            <person name="Brown A."/>
            <person name="FitzGerald M."/>
            <person name="Lui A."/>
            <person name="Macdonald J.P."/>
            <person name="Priest M."/>
            <person name="Orbach M.J."/>
            <person name="Galgiani J.N."/>
            <person name="Kirkland T.N."/>
            <person name="Cole G.T."/>
            <person name="Birren B.W."/>
            <person name="Henn M.R."/>
            <person name="Taylor J.W."/>
            <person name="Rounsley S.D."/>
        </authorList>
    </citation>
    <scope>NUCLEOTIDE SEQUENCE [LARGE SCALE GENOMIC DNA]</scope>
    <source>
        <strain evidence="3">RMSCC 2394</strain>
    </source>
</reference>
<dbReference type="Proteomes" id="UP000054565">
    <property type="component" value="Unassembled WGS sequence"/>
</dbReference>
<gene>
    <name evidence="2" type="ORF">CIRG_02117</name>
</gene>
<proteinExistence type="predicted"/>